<evidence type="ECO:0000313" key="5">
    <source>
        <dbReference type="Proteomes" id="UP000218069"/>
    </source>
</evidence>
<evidence type="ECO:0000256" key="1">
    <source>
        <dbReference type="ARBA" id="ARBA00006484"/>
    </source>
</evidence>
<dbReference type="Gene3D" id="3.40.50.720">
    <property type="entry name" value="NAD(P)-binding Rossmann-like Domain"/>
    <property type="match status" value="1"/>
</dbReference>
<dbReference type="GO" id="GO:0032787">
    <property type="term" value="P:monocarboxylic acid metabolic process"/>
    <property type="evidence" value="ECO:0007669"/>
    <property type="project" value="UniProtKB-ARBA"/>
</dbReference>
<proteinExistence type="inferred from homology"/>
<accession>A0A240E3E3</accession>
<dbReference type="AlphaFoldDB" id="A0A240E3E3"/>
<dbReference type="Pfam" id="PF00106">
    <property type="entry name" value="adh_short"/>
    <property type="match status" value="1"/>
</dbReference>
<dbReference type="PANTHER" id="PTHR42879">
    <property type="entry name" value="3-OXOACYL-(ACYL-CARRIER-PROTEIN) REDUCTASE"/>
    <property type="match status" value="1"/>
</dbReference>
<sequence>MLGTSNSTKNITMSYLKGKTALVTGSTSGIGLGIAIGLAKQGVNIMMNGFGEREAAMAEVKACGVEVDYHGADMSKPTEIAELIQITEARFGALDILVNNAGIQYTAKVEDFPADKWEAIIAINLSSAFYTSHYALPGMQNRNWGRIINIASVHGLVGSSQKAAYVAAKHGIVGLTKVIALENAKTGVTCNAICPGWVLTPLVQNQVDDRAKREGVTVEAAKQALVSEKQPSGQFVTPEQLAALTVFLCGADASEVRGAAWNMDGGWASQ</sequence>
<dbReference type="InterPro" id="IPR020904">
    <property type="entry name" value="Sc_DH/Rdtase_CS"/>
</dbReference>
<name>A0A240E3E3_9BURK</name>
<dbReference type="InterPro" id="IPR036291">
    <property type="entry name" value="NAD(P)-bd_dom_sf"/>
</dbReference>
<dbReference type="InterPro" id="IPR002347">
    <property type="entry name" value="SDR_fam"/>
</dbReference>
<dbReference type="PRINTS" id="PR00080">
    <property type="entry name" value="SDRFAMILY"/>
</dbReference>
<dbReference type="InterPro" id="IPR011294">
    <property type="entry name" value="3-OHbutyrate_DH"/>
</dbReference>
<organism evidence="4 5">
    <name type="scientific">Polynucleobacter meluiroseus</name>
    <dbReference type="NCBI Taxonomy" id="1938814"/>
    <lineage>
        <taxon>Bacteria</taxon>
        <taxon>Pseudomonadati</taxon>
        <taxon>Pseudomonadota</taxon>
        <taxon>Betaproteobacteria</taxon>
        <taxon>Burkholderiales</taxon>
        <taxon>Burkholderiaceae</taxon>
        <taxon>Polynucleobacter</taxon>
    </lineage>
</organism>
<dbReference type="Proteomes" id="UP000218069">
    <property type="component" value="Unassembled WGS sequence"/>
</dbReference>
<dbReference type="PRINTS" id="PR00081">
    <property type="entry name" value="GDHRDH"/>
</dbReference>
<dbReference type="PANTHER" id="PTHR42879:SF2">
    <property type="entry name" value="3-OXOACYL-[ACYL-CARRIER-PROTEIN] REDUCTASE FABG"/>
    <property type="match status" value="1"/>
</dbReference>
<reference evidence="5" key="1">
    <citation type="submission" date="2017-08" db="EMBL/GenBank/DDBJ databases">
        <authorList>
            <person name="Varghese N."/>
            <person name="Submissions S."/>
        </authorList>
    </citation>
    <scope>NUCLEOTIDE SEQUENCE [LARGE SCALE GENOMIC DNA]</scope>
    <source>
        <strain evidence="5">AP-Melu-1000-B4</strain>
    </source>
</reference>
<evidence type="ECO:0000256" key="3">
    <source>
        <dbReference type="SAM" id="Phobius"/>
    </source>
</evidence>
<dbReference type="FunFam" id="3.40.50.720:FF:000084">
    <property type="entry name" value="Short-chain dehydrogenase reductase"/>
    <property type="match status" value="1"/>
</dbReference>
<dbReference type="NCBIfam" id="TIGR01963">
    <property type="entry name" value="PHB_DH"/>
    <property type="match status" value="1"/>
</dbReference>
<dbReference type="InterPro" id="IPR050259">
    <property type="entry name" value="SDR"/>
</dbReference>
<gene>
    <name evidence="4" type="ORF">SAMN06295945_1821</name>
</gene>
<keyword evidence="3" id="KW-0812">Transmembrane</keyword>
<keyword evidence="5" id="KW-1185">Reference proteome</keyword>
<dbReference type="GO" id="GO:0003858">
    <property type="term" value="F:3-hydroxybutyrate dehydrogenase activity"/>
    <property type="evidence" value="ECO:0007669"/>
    <property type="project" value="InterPro"/>
</dbReference>
<keyword evidence="3" id="KW-0472">Membrane</keyword>
<protein>
    <submittedName>
        <fullName evidence="4">3-hydroxybutyrate dehydrogenase</fullName>
    </submittedName>
</protein>
<dbReference type="EMBL" id="OANS01000005">
    <property type="protein sequence ID" value="SNX29444.1"/>
    <property type="molecule type" value="Genomic_DNA"/>
</dbReference>
<dbReference type="NCBIfam" id="NF009093">
    <property type="entry name" value="PRK12429.1"/>
    <property type="match status" value="1"/>
</dbReference>
<dbReference type="SUPFAM" id="SSF51735">
    <property type="entry name" value="NAD(P)-binding Rossmann-fold domains"/>
    <property type="match status" value="1"/>
</dbReference>
<comment type="similarity">
    <text evidence="1 2">Belongs to the short-chain dehydrogenases/reductases (SDR) family.</text>
</comment>
<evidence type="ECO:0000256" key="2">
    <source>
        <dbReference type="RuleBase" id="RU000363"/>
    </source>
</evidence>
<feature type="transmembrane region" description="Helical" evidence="3">
    <location>
        <begin position="20"/>
        <end position="39"/>
    </location>
</feature>
<keyword evidence="3" id="KW-1133">Transmembrane helix</keyword>
<dbReference type="PROSITE" id="PS00061">
    <property type="entry name" value="ADH_SHORT"/>
    <property type="match status" value="1"/>
</dbReference>
<evidence type="ECO:0000313" key="4">
    <source>
        <dbReference type="EMBL" id="SNX29444.1"/>
    </source>
</evidence>